<dbReference type="Gene3D" id="3.40.50.150">
    <property type="entry name" value="Vaccinia Virus protein VP39"/>
    <property type="match status" value="1"/>
</dbReference>
<proteinExistence type="predicted"/>
<keyword evidence="2" id="KW-0808">Transferase</keyword>
<sequence length="257" mass="29675">MMMKDYYGELATIVYQLSKPIGTALNGDIDYYLERIRANSSKNQRVLEIGSGTGRALIPLLEEGVNIEGIEYSDEMLSLCRDELARRQLTTSLYQGDYMTCQFPHSFDTLIIPVATFNLITAHKGVQLFLEKCVSDLKQGGRIIFDIDLPFYPELGERQRSQYEWDSQKSISVEHEITKIDWLTQEIHHLYTYQLWQNQRLIDTQHQQLNIKWYGLTEITLLLEQAGFKNIVISADYEYELAPSDSNQTITIEATKA</sequence>
<protein>
    <submittedName>
        <fullName evidence="2">Class I SAM-dependent methyltransferase</fullName>
    </submittedName>
</protein>
<reference evidence="2" key="1">
    <citation type="submission" date="2023-01" db="EMBL/GenBank/DDBJ databases">
        <title>Oxazolidinone resistance genes in florfenicol resistant enterococci from beef cattle and veal calves at slaughter.</title>
        <authorList>
            <person name="Biggel M."/>
        </authorList>
    </citation>
    <scope>NUCLEOTIDE SEQUENCE</scope>
    <source>
        <strain evidence="2">K204-1</strain>
    </source>
</reference>
<evidence type="ECO:0000259" key="1">
    <source>
        <dbReference type="Pfam" id="PF13649"/>
    </source>
</evidence>
<accession>A0AAF0BHJ7</accession>
<dbReference type="SUPFAM" id="SSF53335">
    <property type="entry name" value="S-adenosyl-L-methionine-dependent methyltransferases"/>
    <property type="match status" value="1"/>
</dbReference>
<name>A0AAF0BHJ7_9ENTE</name>
<feature type="domain" description="Methyltransferase" evidence="1">
    <location>
        <begin position="46"/>
        <end position="141"/>
    </location>
</feature>
<dbReference type="EMBL" id="CP116507">
    <property type="protein sequence ID" value="WCG21996.1"/>
    <property type="molecule type" value="Genomic_DNA"/>
</dbReference>
<dbReference type="AlphaFoldDB" id="A0AAF0BHJ7"/>
<dbReference type="CDD" id="cd02440">
    <property type="entry name" value="AdoMet_MTases"/>
    <property type="match status" value="1"/>
</dbReference>
<dbReference type="InterPro" id="IPR041698">
    <property type="entry name" value="Methyltransf_25"/>
</dbReference>
<evidence type="ECO:0000313" key="2">
    <source>
        <dbReference type="EMBL" id="WCG21996.1"/>
    </source>
</evidence>
<dbReference type="InterPro" id="IPR050723">
    <property type="entry name" value="CFA/CMAS"/>
</dbReference>
<dbReference type="PANTHER" id="PTHR43667:SF2">
    <property type="entry name" value="FATTY ACID C-METHYL TRANSFERASE"/>
    <property type="match status" value="1"/>
</dbReference>
<dbReference type="InterPro" id="IPR029063">
    <property type="entry name" value="SAM-dependent_MTases_sf"/>
</dbReference>
<dbReference type="Gene3D" id="2.20.25.110">
    <property type="entry name" value="S-adenosyl-L-methionine-dependent methyltransferases"/>
    <property type="match status" value="1"/>
</dbReference>
<dbReference type="RefSeq" id="WP_202589572.1">
    <property type="nucleotide sequence ID" value="NZ_BKBU01000014.1"/>
</dbReference>
<organism evidence="2 3">
    <name type="scientific">Vagococcus lutrae</name>
    <dbReference type="NCBI Taxonomy" id="81947"/>
    <lineage>
        <taxon>Bacteria</taxon>
        <taxon>Bacillati</taxon>
        <taxon>Bacillota</taxon>
        <taxon>Bacilli</taxon>
        <taxon>Lactobacillales</taxon>
        <taxon>Enterococcaceae</taxon>
        <taxon>Vagococcus</taxon>
    </lineage>
</organism>
<keyword evidence="2" id="KW-0489">Methyltransferase</keyword>
<dbReference type="GO" id="GO:0008168">
    <property type="term" value="F:methyltransferase activity"/>
    <property type="evidence" value="ECO:0007669"/>
    <property type="project" value="UniProtKB-KW"/>
</dbReference>
<dbReference type="Proteomes" id="UP001179600">
    <property type="component" value="Chromosome"/>
</dbReference>
<evidence type="ECO:0000313" key="3">
    <source>
        <dbReference type="Proteomes" id="UP001179600"/>
    </source>
</evidence>
<gene>
    <name evidence="2" type="ORF">PML95_06225</name>
</gene>
<dbReference type="Pfam" id="PF13649">
    <property type="entry name" value="Methyltransf_25"/>
    <property type="match status" value="1"/>
</dbReference>
<dbReference type="PANTHER" id="PTHR43667">
    <property type="entry name" value="CYCLOPROPANE-FATTY-ACYL-PHOSPHOLIPID SYNTHASE"/>
    <property type="match status" value="1"/>
</dbReference>
<dbReference type="GO" id="GO:0032259">
    <property type="term" value="P:methylation"/>
    <property type="evidence" value="ECO:0007669"/>
    <property type="project" value="UniProtKB-KW"/>
</dbReference>